<sequence length="70" mass="7878">MVQPKDSATEFADVTDCSRCELAVYCYTEPSTWIFRTKSEMAEKRERMERCPVKVGQENRKASAGGLPSA</sequence>
<protein>
    <submittedName>
        <fullName evidence="2">Uncharacterized protein</fullName>
    </submittedName>
</protein>
<feature type="region of interest" description="Disordered" evidence="1">
    <location>
        <begin position="46"/>
        <end position="70"/>
    </location>
</feature>
<gene>
    <name evidence="2" type="ORF">SAMN02745206_02044</name>
</gene>
<keyword evidence="3" id="KW-1185">Reference proteome</keyword>
<dbReference type="AlphaFoldDB" id="A0A1M5BW48"/>
<evidence type="ECO:0000313" key="2">
    <source>
        <dbReference type="EMBL" id="SHF46739.1"/>
    </source>
</evidence>
<name>A0A1M5BW48_9BACT</name>
<accession>A0A1M5BW48</accession>
<dbReference type="EMBL" id="FQVB01000018">
    <property type="protein sequence ID" value="SHF46739.1"/>
    <property type="molecule type" value="Genomic_DNA"/>
</dbReference>
<evidence type="ECO:0000313" key="3">
    <source>
        <dbReference type="Proteomes" id="UP000184076"/>
    </source>
</evidence>
<dbReference type="Proteomes" id="UP000184076">
    <property type="component" value="Unassembled WGS sequence"/>
</dbReference>
<reference evidence="3" key="1">
    <citation type="submission" date="2016-11" db="EMBL/GenBank/DDBJ databases">
        <authorList>
            <person name="Varghese N."/>
            <person name="Submissions S."/>
        </authorList>
    </citation>
    <scope>NUCLEOTIDE SEQUENCE [LARGE SCALE GENOMIC DNA]</scope>
    <source>
        <strain evidence="3">DSM 9756</strain>
    </source>
</reference>
<dbReference type="OrthoDB" id="5525059at2"/>
<organism evidence="2 3">
    <name type="scientific">Desulfacinum infernum DSM 9756</name>
    <dbReference type="NCBI Taxonomy" id="1121391"/>
    <lineage>
        <taxon>Bacteria</taxon>
        <taxon>Pseudomonadati</taxon>
        <taxon>Thermodesulfobacteriota</taxon>
        <taxon>Syntrophobacteria</taxon>
        <taxon>Syntrophobacterales</taxon>
        <taxon>Syntrophobacteraceae</taxon>
        <taxon>Desulfacinum</taxon>
    </lineage>
</organism>
<evidence type="ECO:0000256" key="1">
    <source>
        <dbReference type="SAM" id="MobiDB-lite"/>
    </source>
</evidence>
<feature type="compositionally biased region" description="Basic and acidic residues" evidence="1">
    <location>
        <begin position="46"/>
        <end position="61"/>
    </location>
</feature>
<dbReference type="RefSeq" id="WP_073038976.1">
    <property type="nucleotide sequence ID" value="NZ_FQVB01000018.1"/>
</dbReference>
<dbReference type="STRING" id="1121391.SAMN02745206_02044"/>
<proteinExistence type="predicted"/>